<dbReference type="Gene3D" id="2.70.98.10">
    <property type="match status" value="1"/>
</dbReference>
<dbReference type="CDD" id="cd09019">
    <property type="entry name" value="galactose_mutarotase_like"/>
    <property type="match status" value="1"/>
</dbReference>
<evidence type="ECO:0000256" key="9">
    <source>
        <dbReference type="ARBA" id="ARBA00023235"/>
    </source>
</evidence>
<dbReference type="PROSITE" id="PS00545">
    <property type="entry name" value="ALDOSE_1_EPIMERASE"/>
    <property type="match status" value="1"/>
</dbReference>
<evidence type="ECO:0000256" key="1">
    <source>
        <dbReference type="ARBA" id="ARBA00001614"/>
    </source>
</evidence>
<keyword evidence="8" id="KW-0106">Calcium</keyword>
<accession>A0A9X1H882</accession>
<dbReference type="InterPro" id="IPR011013">
    <property type="entry name" value="Gal_mutarotase_sf_dom"/>
</dbReference>
<evidence type="ECO:0000256" key="3">
    <source>
        <dbReference type="ARBA" id="ARBA00005028"/>
    </source>
</evidence>
<evidence type="ECO:0000256" key="10">
    <source>
        <dbReference type="ARBA" id="ARBA00023277"/>
    </source>
</evidence>
<organism evidence="14 15">
    <name type="scientific">Flavobacterium potami</name>
    <dbReference type="NCBI Taxonomy" id="2872310"/>
    <lineage>
        <taxon>Bacteria</taxon>
        <taxon>Pseudomonadati</taxon>
        <taxon>Bacteroidota</taxon>
        <taxon>Flavobacteriia</taxon>
        <taxon>Flavobacteriales</taxon>
        <taxon>Flavobacteriaceae</taxon>
        <taxon>Flavobacterium</taxon>
    </lineage>
</organism>
<comment type="pathway">
    <text evidence="3 11">Carbohydrate metabolism; hexose metabolism.</text>
</comment>
<dbReference type="GO" id="GO:0033499">
    <property type="term" value="P:galactose catabolic process via UDP-galactose, Leloir pathway"/>
    <property type="evidence" value="ECO:0007669"/>
    <property type="project" value="TreeGrafter"/>
</dbReference>
<comment type="caution">
    <text evidence="14">The sequence shown here is derived from an EMBL/GenBank/DDBJ whole genome shotgun (WGS) entry which is preliminary data.</text>
</comment>
<evidence type="ECO:0000313" key="15">
    <source>
        <dbReference type="Proteomes" id="UP001139366"/>
    </source>
</evidence>
<dbReference type="EMBL" id="JAINUY010000001">
    <property type="protein sequence ID" value="MBZ4033868.1"/>
    <property type="molecule type" value="Genomic_DNA"/>
</dbReference>
<dbReference type="AlphaFoldDB" id="A0A9X1H882"/>
<comment type="cofactor">
    <cofactor evidence="2">
        <name>Ca(2+)</name>
        <dbReference type="ChEBI" id="CHEBI:29108"/>
    </cofactor>
</comment>
<dbReference type="InterPro" id="IPR018052">
    <property type="entry name" value="Ald1_epimerase_CS"/>
</dbReference>
<sequence>MEVTKSKFGTHHNNEVTQYTLSNDNGMVVKIMDFGATITSITVPNSDGSHDELVCGFEKFESYFSEEYKNNAPYFGSVVGRYSSQIKDSKFTLNGKEYLLAANCGNNNLHGGAVGFDKKMWESEIQMNGDKVGVKMSLLSTDLEEGFPGNVKVFCFYSLDNDNVLSVRYLASTDADTPLSLTNHTYFNLSGFTNSIENHTVTVEAAKKLEIDHTGAATGKVVDLEGQVDDLRFTQKIVDLHAKMNDGFEHYFIFDKNNFELEQVAEFQCAEKNRSLTVFTSEPGMLFYTGKYTSDALQRETGEQYGKYRGFCCETHRYPNGMNISNSPKSITKKEEDFQSETIFKFSF</sequence>
<dbReference type="NCBIfam" id="NF008277">
    <property type="entry name" value="PRK11055.1"/>
    <property type="match status" value="1"/>
</dbReference>
<name>A0A9X1H882_9FLAO</name>
<dbReference type="EC" id="5.1.3.3" evidence="6 11"/>
<evidence type="ECO:0000256" key="2">
    <source>
        <dbReference type="ARBA" id="ARBA00001913"/>
    </source>
</evidence>
<dbReference type="PANTHER" id="PTHR10091">
    <property type="entry name" value="ALDOSE-1-EPIMERASE"/>
    <property type="match status" value="1"/>
</dbReference>
<evidence type="ECO:0000256" key="5">
    <source>
        <dbReference type="ARBA" id="ARBA00011245"/>
    </source>
</evidence>
<proteinExistence type="inferred from homology"/>
<keyword evidence="15" id="KW-1185">Reference proteome</keyword>
<dbReference type="Pfam" id="PF01263">
    <property type="entry name" value="Aldose_epim"/>
    <property type="match status" value="1"/>
</dbReference>
<dbReference type="GO" id="GO:0006006">
    <property type="term" value="P:glucose metabolic process"/>
    <property type="evidence" value="ECO:0007669"/>
    <property type="project" value="TreeGrafter"/>
</dbReference>
<comment type="similarity">
    <text evidence="4 11">Belongs to the aldose epimerase family.</text>
</comment>
<dbReference type="GO" id="GO:0030246">
    <property type="term" value="F:carbohydrate binding"/>
    <property type="evidence" value="ECO:0007669"/>
    <property type="project" value="InterPro"/>
</dbReference>
<dbReference type="GO" id="GO:0004034">
    <property type="term" value="F:aldose 1-epimerase activity"/>
    <property type="evidence" value="ECO:0007669"/>
    <property type="project" value="UniProtKB-EC"/>
</dbReference>
<gene>
    <name evidence="14" type="ORF">K6T82_03765</name>
</gene>
<evidence type="ECO:0000256" key="12">
    <source>
        <dbReference type="PIRSR" id="PIRSR005096-1"/>
    </source>
</evidence>
<dbReference type="Proteomes" id="UP001139366">
    <property type="component" value="Unassembled WGS sequence"/>
</dbReference>
<reference evidence="14 15" key="1">
    <citation type="journal article" date="2023" name="Antonie Van Leeuwenhoek">
        <title>Flavobacterium potami sp. nov., a multi-metal resistance genes harbouring bacterium isolated from shallow river silt.</title>
        <authorList>
            <person name="Li S."/>
            <person name="Mao S."/>
            <person name="Mu W."/>
            <person name="Guo B."/>
            <person name="Li C."/>
            <person name="Zhu Q."/>
            <person name="Hou X."/>
            <person name="Zhao Y."/>
            <person name="Wei S."/>
            <person name="Liu H."/>
            <person name="Liu A."/>
        </authorList>
    </citation>
    <scope>NUCLEOTIDE SEQUENCE [LARGE SCALE GENOMIC DNA]</scope>
    <source>
        <strain evidence="14 15">17A</strain>
    </source>
</reference>
<evidence type="ECO:0000256" key="4">
    <source>
        <dbReference type="ARBA" id="ARBA00006206"/>
    </source>
</evidence>
<dbReference type="SUPFAM" id="SSF74650">
    <property type="entry name" value="Galactose mutarotase-like"/>
    <property type="match status" value="1"/>
</dbReference>
<evidence type="ECO:0000256" key="13">
    <source>
        <dbReference type="PIRSR" id="PIRSR005096-3"/>
    </source>
</evidence>
<dbReference type="PANTHER" id="PTHR10091:SF0">
    <property type="entry name" value="GALACTOSE MUTAROTASE"/>
    <property type="match status" value="1"/>
</dbReference>
<evidence type="ECO:0000256" key="8">
    <source>
        <dbReference type="ARBA" id="ARBA00022837"/>
    </source>
</evidence>
<dbReference type="InterPro" id="IPR015443">
    <property type="entry name" value="Aldose_1-epimerase"/>
</dbReference>
<feature type="binding site" evidence="13">
    <location>
        <begin position="184"/>
        <end position="186"/>
    </location>
    <ligand>
        <name>beta-D-galactose</name>
        <dbReference type="ChEBI" id="CHEBI:27667"/>
    </ligand>
</feature>
<keyword evidence="10 11" id="KW-0119">Carbohydrate metabolism</keyword>
<dbReference type="RefSeq" id="WP_144219281.1">
    <property type="nucleotide sequence ID" value="NZ_JAINUY010000001.1"/>
</dbReference>
<feature type="active site" description="Proton donor" evidence="12">
    <location>
        <position position="184"/>
    </location>
</feature>
<dbReference type="InterPro" id="IPR014718">
    <property type="entry name" value="GH-type_carb-bd"/>
</dbReference>
<comment type="subunit">
    <text evidence="5">Monomer.</text>
</comment>
<dbReference type="PIRSF" id="PIRSF005096">
    <property type="entry name" value="GALM"/>
    <property type="match status" value="1"/>
</dbReference>
<keyword evidence="9 11" id="KW-0413">Isomerase</keyword>
<comment type="catalytic activity">
    <reaction evidence="1 11">
        <text>alpha-D-glucose = beta-D-glucose</text>
        <dbReference type="Rhea" id="RHEA:10264"/>
        <dbReference type="ChEBI" id="CHEBI:15903"/>
        <dbReference type="ChEBI" id="CHEBI:17925"/>
        <dbReference type="EC" id="5.1.3.3"/>
    </reaction>
</comment>
<evidence type="ECO:0000313" key="14">
    <source>
        <dbReference type="EMBL" id="MBZ4033868.1"/>
    </source>
</evidence>
<feature type="active site" description="Proton acceptor" evidence="12">
    <location>
        <position position="314"/>
    </location>
</feature>
<protein>
    <recommendedName>
        <fullName evidence="7 11">Aldose 1-epimerase</fullName>
        <ecNumber evidence="6 11">5.1.3.3</ecNumber>
    </recommendedName>
</protein>
<evidence type="ECO:0000256" key="7">
    <source>
        <dbReference type="ARBA" id="ARBA00014165"/>
    </source>
</evidence>
<evidence type="ECO:0000256" key="6">
    <source>
        <dbReference type="ARBA" id="ARBA00013185"/>
    </source>
</evidence>
<dbReference type="InterPro" id="IPR047215">
    <property type="entry name" value="Galactose_mutarotase-like"/>
</dbReference>
<evidence type="ECO:0000256" key="11">
    <source>
        <dbReference type="PIRNR" id="PIRNR005096"/>
    </source>
</evidence>
<dbReference type="InterPro" id="IPR008183">
    <property type="entry name" value="Aldose_1/G6P_1-epimerase"/>
</dbReference>